<evidence type="ECO:0000313" key="9">
    <source>
        <dbReference type="Proteomes" id="UP000325516"/>
    </source>
</evidence>
<dbReference type="AlphaFoldDB" id="A0A5J6L6U4"/>
<organism evidence="8 9">
    <name type="scientific">Microbacterium lushaniae</name>
    <dbReference type="NCBI Taxonomy" id="2614639"/>
    <lineage>
        <taxon>Bacteria</taxon>
        <taxon>Bacillati</taxon>
        <taxon>Actinomycetota</taxon>
        <taxon>Actinomycetes</taxon>
        <taxon>Micrococcales</taxon>
        <taxon>Microbacteriaceae</taxon>
        <taxon>Microbacterium</taxon>
    </lineage>
</organism>
<evidence type="ECO:0000256" key="7">
    <source>
        <dbReference type="SAM" id="Phobius"/>
    </source>
</evidence>
<keyword evidence="3" id="KW-1003">Cell membrane</keyword>
<dbReference type="PANTHER" id="PTHR10464">
    <property type="entry name" value="UREA TRANSPORTER"/>
    <property type="match status" value="1"/>
</dbReference>
<feature type="transmembrane region" description="Helical" evidence="7">
    <location>
        <begin position="258"/>
        <end position="278"/>
    </location>
</feature>
<dbReference type="RefSeq" id="WP_150925971.1">
    <property type="nucleotide sequence ID" value="NZ_CP044232.1"/>
</dbReference>
<comment type="subcellular location">
    <subcellularLocation>
        <location evidence="1">Cell membrane</location>
        <topology evidence="1">Multi-pass membrane protein</topology>
    </subcellularLocation>
</comment>
<evidence type="ECO:0000256" key="2">
    <source>
        <dbReference type="ARBA" id="ARBA00005914"/>
    </source>
</evidence>
<evidence type="ECO:0000313" key="8">
    <source>
        <dbReference type="EMBL" id="QEW04131.1"/>
    </source>
</evidence>
<feature type="transmembrane region" description="Helical" evidence="7">
    <location>
        <begin position="168"/>
        <end position="200"/>
    </location>
</feature>
<dbReference type="InterPro" id="IPR029020">
    <property type="entry name" value="Ammonium/urea_transptr"/>
</dbReference>
<keyword evidence="6 7" id="KW-0472">Membrane</keyword>
<dbReference type="Pfam" id="PF03253">
    <property type="entry name" value="UT"/>
    <property type="match status" value="1"/>
</dbReference>
<dbReference type="InterPro" id="IPR004937">
    <property type="entry name" value="Urea_transporter"/>
</dbReference>
<dbReference type="Gene3D" id="1.10.3430.10">
    <property type="entry name" value="Ammonium transporter AmtB like domains"/>
    <property type="match status" value="1"/>
</dbReference>
<feature type="transmembrane region" description="Helical" evidence="7">
    <location>
        <begin position="26"/>
        <end position="45"/>
    </location>
</feature>
<dbReference type="KEGG" id="mlz:F6J85_14235"/>
<keyword evidence="4 7" id="KW-0812">Transmembrane</keyword>
<feature type="transmembrane region" description="Helical" evidence="7">
    <location>
        <begin position="135"/>
        <end position="156"/>
    </location>
</feature>
<dbReference type="EMBL" id="CP044232">
    <property type="protein sequence ID" value="QEW04131.1"/>
    <property type="molecule type" value="Genomic_DNA"/>
</dbReference>
<feature type="transmembrane region" description="Helical" evidence="7">
    <location>
        <begin position="207"/>
        <end position="228"/>
    </location>
</feature>
<dbReference type="GO" id="GO:0005886">
    <property type="term" value="C:plasma membrane"/>
    <property type="evidence" value="ECO:0007669"/>
    <property type="project" value="UniProtKB-SubCell"/>
</dbReference>
<name>A0A5J6L6U4_9MICO</name>
<feature type="transmembrane region" description="Helical" evidence="7">
    <location>
        <begin position="284"/>
        <end position="301"/>
    </location>
</feature>
<reference evidence="9" key="1">
    <citation type="submission" date="2019-09" db="EMBL/GenBank/DDBJ databases">
        <title>Mumia zhuanghuii sp. nov. isolated from the intestinal contents of plateau pika (Ochotona curzoniae) in the Qinghai-Tibet plateau of China.</title>
        <authorList>
            <person name="Tian Z."/>
        </authorList>
    </citation>
    <scope>NUCLEOTIDE SEQUENCE [LARGE SCALE GENOMIC DNA]</scope>
    <source>
        <strain evidence="9">L-031</strain>
    </source>
</reference>
<dbReference type="PANTHER" id="PTHR10464:SF4">
    <property type="entry name" value="UREA TRANSPORTER"/>
    <property type="match status" value="1"/>
</dbReference>
<protein>
    <submittedName>
        <fullName evidence="8">Urea transporter</fullName>
    </submittedName>
</protein>
<dbReference type="Proteomes" id="UP000325516">
    <property type="component" value="Chromosome"/>
</dbReference>
<keyword evidence="5 7" id="KW-1133">Transmembrane helix</keyword>
<evidence type="ECO:0000256" key="3">
    <source>
        <dbReference type="ARBA" id="ARBA00022475"/>
    </source>
</evidence>
<evidence type="ECO:0000256" key="1">
    <source>
        <dbReference type="ARBA" id="ARBA00004651"/>
    </source>
</evidence>
<feature type="transmembrane region" description="Helical" evidence="7">
    <location>
        <begin position="234"/>
        <end position="251"/>
    </location>
</feature>
<keyword evidence="9" id="KW-1185">Reference proteome</keyword>
<feature type="transmembrane region" description="Helical" evidence="7">
    <location>
        <begin position="99"/>
        <end position="123"/>
    </location>
</feature>
<sequence>MSTEEKTARSAGAQYGLGMLHGPSQIYFQQNVITGLLVLAAFFVADWRMGILALIGAAGGILGGRLVGFTLADVAAGMQSFCGTLVGAAVFAALGGDAWWSYVLAFVGGVATGPVTWLVNALFTKTPLKRYDLPFTTAPFVIVATIIALSTLRLAVDAAPSDLPDEPVLAFLCSLLTNVSQVVLVDNVIAGGLILVGLFVASWKVGIAALLGSVLGSLTAIVLGESWSELANGLANYSGVLTAIALTVTFLKSSTASWIYALPWIVITAVVTLGMHRAGWETYTWPYILTTWVALIVAYYVRGLRRT</sequence>
<accession>A0A5J6L6U4</accession>
<proteinExistence type="inferred from homology"/>
<comment type="similarity">
    <text evidence="2">Belongs to the urea transporter family.</text>
</comment>
<dbReference type="GO" id="GO:0015204">
    <property type="term" value="F:urea transmembrane transporter activity"/>
    <property type="evidence" value="ECO:0007669"/>
    <property type="project" value="InterPro"/>
</dbReference>
<evidence type="ECO:0000256" key="4">
    <source>
        <dbReference type="ARBA" id="ARBA00022692"/>
    </source>
</evidence>
<evidence type="ECO:0000256" key="5">
    <source>
        <dbReference type="ARBA" id="ARBA00022989"/>
    </source>
</evidence>
<evidence type="ECO:0000256" key="6">
    <source>
        <dbReference type="ARBA" id="ARBA00023136"/>
    </source>
</evidence>
<gene>
    <name evidence="8" type="ORF">F6J85_14235</name>
</gene>